<protein>
    <submittedName>
        <fullName evidence="1">Uncharacterized protein</fullName>
    </submittedName>
</protein>
<dbReference type="EMBL" id="PGEM01000153">
    <property type="protein sequence ID" value="PPJ61967.1"/>
    <property type="molecule type" value="Genomic_DNA"/>
</dbReference>
<dbReference type="Proteomes" id="UP000239589">
    <property type="component" value="Unassembled WGS sequence"/>
</dbReference>
<name>A0A2S6CQJ1_9CYAN</name>
<dbReference type="AlphaFoldDB" id="A0A2S6CQJ1"/>
<evidence type="ECO:0000313" key="2">
    <source>
        <dbReference type="Proteomes" id="UP000239589"/>
    </source>
</evidence>
<organism evidence="1 2">
    <name type="scientific">Cuspidothrix issatschenkoi CHARLIE-1</name>
    <dbReference type="NCBI Taxonomy" id="2052836"/>
    <lineage>
        <taxon>Bacteria</taxon>
        <taxon>Bacillati</taxon>
        <taxon>Cyanobacteriota</taxon>
        <taxon>Cyanophyceae</taxon>
        <taxon>Nostocales</taxon>
        <taxon>Aphanizomenonaceae</taxon>
        <taxon>Cuspidothrix</taxon>
    </lineage>
</organism>
<reference evidence="1 2" key="1">
    <citation type="submission" date="2018-02" db="EMBL/GenBank/DDBJ databases">
        <title>Discovery of a pederin family compound in a non-symbiotic bloom-forming cyanobacterium.</title>
        <authorList>
            <person name="Kust A."/>
            <person name="Mares J."/>
            <person name="Jokela J."/>
            <person name="Urajova P."/>
            <person name="Hajek J."/>
            <person name="Saurav K."/>
            <person name="Voracova K."/>
            <person name="Fewer D.P."/>
            <person name="Haapaniemi E."/>
            <person name="Permi P."/>
            <person name="Rehakova K."/>
            <person name="Sivonen K."/>
            <person name="Hrouzek P."/>
        </authorList>
    </citation>
    <scope>NUCLEOTIDE SEQUENCE [LARGE SCALE GENOMIC DNA]</scope>
    <source>
        <strain evidence="1 2">CHARLIE-1</strain>
    </source>
</reference>
<gene>
    <name evidence="1" type="ORF">CUN59_18100</name>
</gene>
<dbReference type="OrthoDB" id="505546at2"/>
<keyword evidence="2" id="KW-1185">Reference proteome</keyword>
<proteinExistence type="predicted"/>
<dbReference type="RefSeq" id="WP_104389157.1">
    <property type="nucleotide sequence ID" value="NZ_PGEM01000153.1"/>
</dbReference>
<comment type="caution">
    <text evidence="1">The sequence shown here is derived from an EMBL/GenBank/DDBJ whole genome shotgun (WGS) entry which is preliminary data.</text>
</comment>
<evidence type="ECO:0000313" key="1">
    <source>
        <dbReference type="EMBL" id="PPJ61967.1"/>
    </source>
</evidence>
<accession>A0A2S6CQJ1</accession>
<sequence length="357" mass="39157">MTYNTTYFGELSSNDAELVTIDNQSVVSILRELDQDMMFYGDMNSRFFGPLVEAINTPQKVVKYYDGETLESLTESARPTSRNTVWDYTQEIPYEEFMTALTLSSRAVKLMTSDELAGYVQAKLTSFQKARFSALRQAIFTNSSRTVIDSINKYQTTTIPFYNSDSSVAAPAVNGYSFVAGDLQHYNAVASAGSPTVAEIRSKLIDKIRHHGYKQLEIWVSDYDYTLEALSGFVPAENQIGRNLQIASGAASNDRMRQLSPWEGLVGFISNVPIIKTPIVPVGYAISCGVDGGSNKTPFLSRIPAVASLAGLQTDVKSSFALENTIMTDGWGYAPNHRGAVAVLQLNATSYSVPSNL</sequence>